<feature type="coiled-coil region" evidence="1">
    <location>
        <begin position="119"/>
        <end position="163"/>
    </location>
</feature>
<reference evidence="2 3" key="1">
    <citation type="journal article" date="2023" name="Nat. Commun.">
        <title>Origin of minicircular mitochondrial genomes in red algae.</title>
        <authorList>
            <person name="Lee Y."/>
            <person name="Cho C.H."/>
            <person name="Lee Y.M."/>
            <person name="Park S.I."/>
            <person name="Yang J.H."/>
            <person name="West J.A."/>
            <person name="Bhattacharya D."/>
            <person name="Yoon H.S."/>
        </authorList>
    </citation>
    <scope>NUCLEOTIDE SEQUENCE [LARGE SCALE GENOMIC DNA]</scope>
    <source>
        <strain evidence="2 3">CCMP1338</strain>
        <tissue evidence="2">Whole cell</tissue>
    </source>
</reference>
<gene>
    <name evidence="2" type="ORF">NDN08_007691</name>
</gene>
<dbReference type="EMBL" id="JAMWBK010000002">
    <property type="protein sequence ID" value="KAJ8907580.1"/>
    <property type="molecule type" value="Genomic_DNA"/>
</dbReference>
<evidence type="ECO:0008006" key="4">
    <source>
        <dbReference type="Google" id="ProtNLM"/>
    </source>
</evidence>
<keyword evidence="3" id="KW-1185">Reference proteome</keyword>
<evidence type="ECO:0000313" key="2">
    <source>
        <dbReference type="EMBL" id="KAJ8907580.1"/>
    </source>
</evidence>
<evidence type="ECO:0000256" key="1">
    <source>
        <dbReference type="SAM" id="Coils"/>
    </source>
</evidence>
<accession>A0AAV8UY94</accession>
<protein>
    <recommendedName>
        <fullName evidence="4">BED-type domain-containing protein</fullName>
    </recommendedName>
</protein>
<dbReference type="Proteomes" id="UP001157974">
    <property type="component" value="Unassembled WGS sequence"/>
</dbReference>
<proteinExistence type="predicted"/>
<name>A0AAV8UY94_9RHOD</name>
<keyword evidence="1" id="KW-0175">Coiled coil</keyword>
<sequence>MSRDERSYDGRADDNGRAVSRVKRSYAWNFFRQGEKRGLFWEAFCNACEKEGIEGTPVTGRPETMINHLKNCPHVSEETKQTLTPNSLRLYKRKPEDLAREMRGEGMDAGGDMTAPFKKQIYSKSMEEMEHEREMLRMKQEHEIRMQREKAEAELRMEEARKEWVISLVESLNKRDRE</sequence>
<dbReference type="AlphaFoldDB" id="A0AAV8UY94"/>
<evidence type="ECO:0000313" key="3">
    <source>
        <dbReference type="Proteomes" id="UP001157974"/>
    </source>
</evidence>
<organism evidence="2 3">
    <name type="scientific">Rhodosorus marinus</name>
    <dbReference type="NCBI Taxonomy" id="101924"/>
    <lineage>
        <taxon>Eukaryota</taxon>
        <taxon>Rhodophyta</taxon>
        <taxon>Stylonematophyceae</taxon>
        <taxon>Stylonematales</taxon>
        <taxon>Stylonemataceae</taxon>
        <taxon>Rhodosorus</taxon>
    </lineage>
</organism>
<comment type="caution">
    <text evidence="2">The sequence shown here is derived from an EMBL/GenBank/DDBJ whole genome shotgun (WGS) entry which is preliminary data.</text>
</comment>